<evidence type="ECO:0000313" key="2">
    <source>
        <dbReference type="EMBL" id="KAI1863002.1"/>
    </source>
</evidence>
<feature type="signal peptide" evidence="1">
    <location>
        <begin position="1"/>
        <end position="19"/>
    </location>
</feature>
<name>A0A9Q0AN32_9PEZI</name>
<dbReference type="EMBL" id="JAFIMR010000026">
    <property type="protein sequence ID" value="KAI1863002.1"/>
    <property type="molecule type" value="Genomic_DNA"/>
</dbReference>
<dbReference type="InterPro" id="IPR000250">
    <property type="entry name" value="Peptidase_G1"/>
</dbReference>
<dbReference type="OrthoDB" id="2862635at2759"/>
<dbReference type="Proteomes" id="UP000829685">
    <property type="component" value="Unassembled WGS sequence"/>
</dbReference>
<dbReference type="AlphaFoldDB" id="A0A9Q0AN32"/>
<dbReference type="GO" id="GO:0070007">
    <property type="term" value="F:glutamic-type endopeptidase activity"/>
    <property type="evidence" value="ECO:0007669"/>
    <property type="project" value="InterPro"/>
</dbReference>
<evidence type="ECO:0000256" key="1">
    <source>
        <dbReference type="SAM" id="SignalP"/>
    </source>
</evidence>
<dbReference type="GO" id="GO:0006508">
    <property type="term" value="P:proteolysis"/>
    <property type="evidence" value="ECO:0007669"/>
    <property type="project" value="InterPro"/>
</dbReference>
<dbReference type="SUPFAM" id="SSF49899">
    <property type="entry name" value="Concanavalin A-like lectins/glucanases"/>
    <property type="match status" value="1"/>
</dbReference>
<evidence type="ECO:0000313" key="3">
    <source>
        <dbReference type="Proteomes" id="UP000829685"/>
    </source>
</evidence>
<evidence type="ECO:0008006" key="4">
    <source>
        <dbReference type="Google" id="ProtNLM"/>
    </source>
</evidence>
<dbReference type="Gene3D" id="2.60.120.700">
    <property type="entry name" value="Peptidase G1"/>
    <property type="match status" value="1"/>
</dbReference>
<keyword evidence="3" id="KW-1185">Reference proteome</keyword>
<accession>A0A9Q0AN32</accession>
<sequence length="269" mass="29087">MKLSGFLCAVAFGSGGLAAEEIFYDTTWAGPVRMAERFNGTAGGFDRVEATLVMPQLDIPARPHQQSDEYTAAFWIGLGGFKSSPAALSGLWQAGVVMSIRNNGSTEYKGFYEWVPLDPIDLNSTELSLSVGDHLQVIITTADNGMSGSIAMTNLNTSQTFSHSQAAPTTWRGPTWPALGSSAEWIMEAGTYVNGPRYVFPDWHNATFLGAKACYNADGTCYPPVSADNATLNQMTAVYWNDTQTLYTESSVEGDLVTIEYVEKPMVLG</sequence>
<dbReference type="CDD" id="cd13426">
    <property type="entry name" value="Peptidase_G1"/>
    <property type="match status" value="1"/>
</dbReference>
<organism evidence="2 3">
    <name type="scientific">Neoarthrinium moseri</name>
    <dbReference type="NCBI Taxonomy" id="1658444"/>
    <lineage>
        <taxon>Eukaryota</taxon>
        <taxon>Fungi</taxon>
        <taxon>Dikarya</taxon>
        <taxon>Ascomycota</taxon>
        <taxon>Pezizomycotina</taxon>
        <taxon>Sordariomycetes</taxon>
        <taxon>Xylariomycetidae</taxon>
        <taxon>Amphisphaeriales</taxon>
        <taxon>Apiosporaceae</taxon>
        <taxon>Neoarthrinium</taxon>
    </lineage>
</organism>
<dbReference type="InterPro" id="IPR038656">
    <property type="entry name" value="Peptidase_G1_sf"/>
</dbReference>
<reference evidence="2" key="1">
    <citation type="submission" date="2021-03" db="EMBL/GenBank/DDBJ databases">
        <title>Revisited historic fungal species revealed as producer of novel bioactive compounds through whole genome sequencing and comparative genomics.</title>
        <authorList>
            <person name="Vignolle G.A."/>
            <person name="Hochenegger N."/>
            <person name="Mach R.L."/>
            <person name="Mach-Aigner A.R."/>
            <person name="Javad Rahimi M."/>
            <person name="Salim K.A."/>
            <person name="Chan C.M."/>
            <person name="Lim L.B.L."/>
            <person name="Cai F."/>
            <person name="Druzhinina I.S."/>
            <person name="U'Ren J.M."/>
            <person name="Derntl C."/>
        </authorList>
    </citation>
    <scope>NUCLEOTIDE SEQUENCE</scope>
    <source>
        <strain evidence="2">TUCIM 5799</strain>
    </source>
</reference>
<keyword evidence="1" id="KW-0732">Signal</keyword>
<comment type="caution">
    <text evidence="2">The sequence shown here is derived from an EMBL/GenBank/DDBJ whole genome shotgun (WGS) entry which is preliminary data.</text>
</comment>
<dbReference type="PANTHER" id="PTHR37536:SF1">
    <property type="entry name" value="ASPERGILLOPEPSIN, PUTAITVE (AFU_ORTHOLOGUE AFUA_7G01200)"/>
    <property type="match status" value="1"/>
</dbReference>
<dbReference type="PANTHER" id="PTHR37536">
    <property type="entry name" value="PUTATIVE (AFU_ORTHOLOGUE AFUA_3G02970)-RELATED"/>
    <property type="match status" value="1"/>
</dbReference>
<dbReference type="InterPro" id="IPR013320">
    <property type="entry name" value="ConA-like_dom_sf"/>
</dbReference>
<gene>
    <name evidence="2" type="ORF">JX265_009048</name>
</gene>
<proteinExistence type="predicted"/>
<dbReference type="Pfam" id="PF01828">
    <property type="entry name" value="Peptidase_A4"/>
    <property type="match status" value="1"/>
</dbReference>
<feature type="chain" id="PRO_5040330571" description="Concanavalin A-like lectin/glucanase" evidence="1">
    <location>
        <begin position="20"/>
        <end position="269"/>
    </location>
</feature>
<protein>
    <recommendedName>
        <fullName evidence="4">Concanavalin A-like lectin/glucanase</fullName>
    </recommendedName>
</protein>